<comment type="caution">
    <text evidence="6">The sequence shown here is derived from an EMBL/GenBank/DDBJ whole genome shotgun (WGS) entry which is preliminary data.</text>
</comment>
<sequence>MVFERYGDVVTPEDRKLLSESITMPFSGKVAKSRFFKAALTERMSSWDQHDTSKRGVPSDRLIKLYEEWGKGGWGIIVTGNVMVHPEHLEAAGNAILYAPHETPERIEQFRRIADAGKAHGSLVVMQLSHAGRQVPLAVNPNPVGASDVQLGFSSMGQNYGKPTPLTREGIKEIVEQFAYAAEVAYQTGFDGVQMHGAHGYLIAQFLSAVTNNRTDEYGGSNRNRARFVREIVSAIRNRVPDPNFMVGIKLNSTEFQSVGIKPAEAAELCQELEVMKLDFVELSGGNYEKWIAFDQEYIPRDSTKRRESFFTEASMALFIMNQIVPYVTGGFRSAAGMADAVRAGSCAGIGLGRPATSDPYLPAEIISGKATGATFNRLPLGDYWIQGEASGSQEESIARGIPIFDLSDPAVVKGFSQTAAAFRDDKLVNVEKGIVKAGFIVVENPSTYRLQA</sequence>
<dbReference type="Gene3D" id="3.20.20.70">
    <property type="entry name" value="Aldolase class I"/>
    <property type="match status" value="1"/>
</dbReference>
<dbReference type="SUPFAM" id="SSF51395">
    <property type="entry name" value="FMN-linked oxidoreductases"/>
    <property type="match status" value="1"/>
</dbReference>
<dbReference type="PANTHER" id="PTHR43656">
    <property type="entry name" value="BINDING OXIDOREDUCTASE, PUTATIVE (AFU_ORTHOLOGUE AFUA_2G08260)-RELATED"/>
    <property type="match status" value="1"/>
</dbReference>
<gene>
    <name evidence="6" type="ORF">CTheo_7499</name>
</gene>
<dbReference type="OrthoDB" id="1663137at2759"/>
<organism evidence="6 7">
    <name type="scientific">Ceratobasidium theobromae</name>
    <dbReference type="NCBI Taxonomy" id="1582974"/>
    <lineage>
        <taxon>Eukaryota</taxon>
        <taxon>Fungi</taxon>
        <taxon>Dikarya</taxon>
        <taxon>Basidiomycota</taxon>
        <taxon>Agaricomycotina</taxon>
        <taxon>Agaricomycetes</taxon>
        <taxon>Cantharellales</taxon>
        <taxon>Ceratobasidiaceae</taxon>
        <taxon>Ceratobasidium</taxon>
    </lineage>
</organism>
<dbReference type="GO" id="GO:0016491">
    <property type="term" value="F:oxidoreductase activity"/>
    <property type="evidence" value="ECO:0007669"/>
    <property type="project" value="UniProtKB-KW"/>
</dbReference>
<feature type="domain" description="NADH:flavin oxidoreductase/NADH oxidase N-terminal" evidence="5">
    <location>
        <begin position="53"/>
        <end position="369"/>
    </location>
</feature>
<comment type="similarity">
    <text evidence="1">Belongs to the NADH:flavin oxidoreductase/NADH oxidase family.</text>
</comment>
<dbReference type="Proteomes" id="UP000383932">
    <property type="component" value="Unassembled WGS sequence"/>
</dbReference>
<dbReference type="AlphaFoldDB" id="A0A5N5QCI3"/>
<keyword evidence="7" id="KW-1185">Reference proteome</keyword>
<dbReference type="EMBL" id="SSOP01000324">
    <property type="protein sequence ID" value="KAB5589057.1"/>
    <property type="molecule type" value="Genomic_DNA"/>
</dbReference>
<dbReference type="PANTHER" id="PTHR43656:SF5">
    <property type="entry name" value="NADH:FLAVIN OXIDOREDUCTASE_NADH OXIDASE N-TERMINAL DOMAIN-CONTAINING PROTEIN"/>
    <property type="match status" value="1"/>
</dbReference>
<evidence type="ECO:0000259" key="5">
    <source>
        <dbReference type="Pfam" id="PF00724"/>
    </source>
</evidence>
<dbReference type="InterPro" id="IPR051799">
    <property type="entry name" value="NADH_flavin_oxidoreductase"/>
</dbReference>
<evidence type="ECO:0000313" key="7">
    <source>
        <dbReference type="Proteomes" id="UP000383932"/>
    </source>
</evidence>
<evidence type="ECO:0000256" key="3">
    <source>
        <dbReference type="ARBA" id="ARBA00022643"/>
    </source>
</evidence>
<keyword evidence="2" id="KW-0285">Flavoprotein</keyword>
<evidence type="ECO:0000256" key="4">
    <source>
        <dbReference type="ARBA" id="ARBA00023002"/>
    </source>
</evidence>
<dbReference type="GO" id="GO:0010181">
    <property type="term" value="F:FMN binding"/>
    <property type="evidence" value="ECO:0007669"/>
    <property type="project" value="InterPro"/>
</dbReference>
<reference evidence="6 7" key="1">
    <citation type="journal article" date="2019" name="Fungal Biol. Biotechnol.">
        <title>Draft genome sequence of fastidious pathogen Ceratobasidium theobromae, which causes vascular-streak dieback in Theobroma cacao.</title>
        <authorList>
            <person name="Ali S.S."/>
            <person name="Asman A."/>
            <person name="Shao J."/>
            <person name="Firmansyah A.P."/>
            <person name="Susilo A.W."/>
            <person name="Rosmana A."/>
            <person name="McMahon P."/>
            <person name="Junaid M."/>
            <person name="Guest D."/>
            <person name="Kheng T.Y."/>
            <person name="Meinhardt L.W."/>
            <person name="Bailey B.A."/>
        </authorList>
    </citation>
    <scope>NUCLEOTIDE SEQUENCE [LARGE SCALE GENOMIC DNA]</scope>
    <source>
        <strain evidence="6 7">CT2</strain>
    </source>
</reference>
<name>A0A5N5QCI3_9AGAM</name>
<evidence type="ECO:0000313" key="6">
    <source>
        <dbReference type="EMBL" id="KAB5589057.1"/>
    </source>
</evidence>
<proteinExistence type="inferred from homology"/>
<keyword evidence="4" id="KW-0560">Oxidoreductase</keyword>
<dbReference type="CDD" id="cd04733">
    <property type="entry name" value="OYE_like_2_FMN"/>
    <property type="match status" value="1"/>
</dbReference>
<keyword evidence="3" id="KW-0288">FMN</keyword>
<dbReference type="InterPro" id="IPR013785">
    <property type="entry name" value="Aldolase_TIM"/>
</dbReference>
<evidence type="ECO:0000256" key="2">
    <source>
        <dbReference type="ARBA" id="ARBA00022630"/>
    </source>
</evidence>
<dbReference type="Pfam" id="PF00724">
    <property type="entry name" value="Oxidored_FMN"/>
    <property type="match status" value="1"/>
</dbReference>
<dbReference type="InterPro" id="IPR001155">
    <property type="entry name" value="OxRdtase_FMN_N"/>
</dbReference>
<protein>
    <recommendedName>
        <fullName evidence="5">NADH:flavin oxidoreductase/NADH oxidase N-terminal domain-containing protein</fullName>
    </recommendedName>
</protein>
<accession>A0A5N5QCI3</accession>
<evidence type="ECO:0000256" key="1">
    <source>
        <dbReference type="ARBA" id="ARBA00005979"/>
    </source>
</evidence>